<evidence type="ECO:0000313" key="3">
    <source>
        <dbReference type="Proteomes" id="UP000177515"/>
    </source>
</evidence>
<evidence type="ECO:0000313" key="2">
    <source>
        <dbReference type="EMBL" id="AOZ10808.1"/>
    </source>
</evidence>
<name>A0ABN4TZ07_9BURK</name>
<reference evidence="2 3" key="1">
    <citation type="submission" date="2016-10" db="EMBL/GenBank/DDBJ databases">
        <title>Complete genome sequences of three Cupriavidus strains isolated from various Malaysian environments.</title>
        <authorList>
            <person name="Abdullah A.A.-A."/>
            <person name="Shafie N.A.H."/>
            <person name="Lau N.S."/>
        </authorList>
    </citation>
    <scope>NUCLEOTIDE SEQUENCE [LARGE SCALE GENOMIC DNA]</scope>
    <source>
        <strain evidence="2 3">USMAA1020</strain>
    </source>
</reference>
<keyword evidence="3" id="KW-1185">Reference proteome</keyword>
<dbReference type="RefSeq" id="WP_071022684.1">
    <property type="nucleotide sequence ID" value="NZ_CP017755.1"/>
</dbReference>
<dbReference type="Proteomes" id="UP000177515">
    <property type="component" value="Chromosome 2"/>
</dbReference>
<gene>
    <name evidence="2" type="ORF">BKK80_25695</name>
</gene>
<evidence type="ECO:0000259" key="1">
    <source>
        <dbReference type="Pfam" id="PF04230"/>
    </source>
</evidence>
<organism evidence="2 3">
    <name type="scientific">Cupriavidus malaysiensis</name>
    <dbReference type="NCBI Taxonomy" id="367825"/>
    <lineage>
        <taxon>Bacteria</taxon>
        <taxon>Pseudomonadati</taxon>
        <taxon>Pseudomonadota</taxon>
        <taxon>Betaproteobacteria</taxon>
        <taxon>Burkholderiales</taxon>
        <taxon>Burkholderiaceae</taxon>
        <taxon>Cupriavidus</taxon>
    </lineage>
</organism>
<feature type="domain" description="Polysaccharide pyruvyl transferase" evidence="1">
    <location>
        <begin position="160"/>
        <end position="329"/>
    </location>
</feature>
<protein>
    <recommendedName>
        <fullName evidence="1">Polysaccharide pyruvyl transferase domain-containing protein</fullName>
    </recommendedName>
</protein>
<dbReference type="EMBL" id="CP017755">
    <property type="protein sequence ID" value="AOZ10808.1"/>
    <property type="molecule type" value="Genomic_DNA"/>
</dbReference>
<dbReference type="InterPro" id="IPR007345">
    <property type="entry name" value="Polysacch_pyruvyl_Trfase"/>
</dbReference>
<dbReference type="Pfam" id="PF04230">
    <property type="entry name" value="PS_pyruv_trans"/>
    <property type="match status" value="1"/>
</dbReference>
<proteinExistence type="predicted"/>
<accession>A0ABN4TZ07</accession>
<sequence>MSDLLPAGPPDVLFGAFDRHNFGDMLLPHVLDRLLAGRPLRHAGLAERDLTPFGGHRVDTLARIAAQPGPPPAHLIHVGGEILCCEGWEAAVMLLPPVPAAQAATKLGVHAEARRAWARAQLGTDALAPYTAPPALFPASTAILYHAIGGIDLDRREAGLRAEVLDKLRAAAGVSVRDARTRAILAANGIAARLVPDAAALVAALFGDAIRQRARRGEPARALAAFAHGYLAVQFSADFGDDTTLDTLAAGLDRAARASGCGIVLFRAGAAPWHDDPRVYARLAQRLSAPPLLLRSLDIWDICAVIAHARAYAGSSLHGRIVAMAFGLPRLNLAFPGQAPAASKAAAFAECWESAGAPGAVTAAQLAEAVDQALVLAPERLAAVARDLAAEAGDGLVLP</sequence>